<dbReference type="EMBL" id="BMAV01016617">
    <property type="protein sequence ID" value="GFY67557.1"/>
    <property type="molecule type" value="Genomic_DNA"/>
</dbReference>
<proteinExistence type="predicted"/>
<name>A0A8X6Y8M1_9ARAC</name>
<comment type="caution">
    <text evidence="1">The sequence shown here is derived from an EMBL/GenBank/DDBJ whole genome shotgun (WGS) entry which is preliminary data.</text>
</comment>
<keyword evidence="2" id="KW-1185">Reference proteome</keyword>
<dbReference type="OrthoDB" id="6430534at2759"/>
<organism evidence="1 2">
    <name type="scientific">Trichonephila inaurata madagascariensis</name>
    <dbReference type="NCBI Taxonomy" id="2747483"/>
    <lineage>
        <taxon>Eukaryota</taxon>
        <taxon>Metazoa</taxon>
        <taxon>Ecdysozoa</taxon>
        <taxon>Arthropoda</taxon>
        <taxon>Chelicerata</taxon>
        <taxon>Arachnida</taxon>
        <taxon>Araneae</taxon>
        <taxon>Araneomorphae</taxon>
        <taxon>Entelegynae</taxon>
        <taxon>Araneoidea</taxon>
        <taxon>Nephilidae</taxon>
        <taxon>Trichonephila</taxon>
        <taxon>Trichonephila inaurata</taxon>
    </lineage>
</organism>
<sequence>MASRLHANNIIRFLTEAVSFVLEYNNMNWEPTLIVPEIISSTVPLFTRSIGEALTHYCMQDFYSLYQPDWLHFSEPEAEIPIGYYLREYVDTIENEEPYGSLFYIALICQLCVHAIRLENPEIIRPILTEAATILHFRCYSRAHFRNLVRNAVEYSSFHRTVHQASEDDGFCSVSDE</sequence>
<dbReference type="Proteomes" id="UP000886998">
    <property type="component" value="Unassembled WGS sequence"/>
</dbReference>
<gene>
    <name evidence="1" type="primary">NCL1_34539</name>
    <name evidence="1" type="ORF">TNIN_267441</name>
</gene>
<reference evidence="1" key="1">
    <citation type="submission" date="2020-08" db="EMBL/GenBank/DDBJ databases">
        <title>Multicomponent nature underlies the extraordinary mechanical properties of spider dragline silk.</title>
        <authorList>
            <person name="Kono N."/>
            <person name="Nakamura H."/>
            <person name="Mori M."/>
            <person name="Yoshida Y."/>
            <person name="Ohtoshi R."/>
            <person name="Malay A.D."/>
            <person name="Moran D.A.P."/>
            <person name="Tomita M."/>
            <person name="Numata K."/>
            <person name="Arakawa K."/>
        </authorList>
    </citation>
    <scope>NUCLEOTIDE SEQUENCE</scope>
</reference>
<dbReference type="AlphaFoldDB" id="A0A8X6Y8M1"/>
<accession>A0A8X6Y8M1</accession>
<evidence type="ECO:0000313" key="1">
    <source>
        <dbReference type="EMBL" id="GFY67557.1"/>
    </source>
</evidence>
<evidence type="ECO:0000313" key="2">
    <source>
        <dbReference type="Proteomes" id="UP000886998"/>
    </source>
</evidence>
<protein>
    <submittedName>
        <fullName evidence="1">Uncharacterized protein</fullName>
    </submittedName>
</protein>